<dbReference type="GO" id="GO:0004518">
    <property type="term" value="F:nuclease activity"/>
    <property type="evidence" value="ECO:0007669"/>
    <property type="project" value="UniProtKB-KW"/>
</dbReference>
<proteinExistence type="predicted"/>
<protein>
    <recommendedName>
        <fullName evidence="5">PIN domain-containing protein</fullName>
    </recommendedName>
</protein>
<evidence type="ECO:0000256" key="4">
    <source>
        <dbReference type="ARBA" id="ARBA00022842"/>
    </source>
</evidence>
<reference evidence="6" key="1">
    <citation type="journal article" date="2019" name="Microbiol. Resour. Announc.">
        <title>Complete Genome Sequence of Rubrobacter xylanophilus Strain AA3-22, Isolated from Arima Onsen in Japan.</title>
        <authorList>
            <person name="Tomariguchi N."/>
            <person name="Miyazaki K."/>
        </authorList>
    </citation>
    <scope>NUCLEOTIDE SEQUENCE [LARGE SCALE GENOMIC DNA]</scope>
    <source>
        <strain evidence="6">AA3-22</strain>
    </source>
</reference>
<keyword evidence="7" id="KW-1185">Reference proteome</keyword>
<keyword evidence="2" id="KW-0479">Metal-binding</keyword>
<dbReference type="Pfam" id="PF13470">
    <property type="entry name" value="PIN_3"/>
    <property type="match status" value="1"/>
</dbReference>
<name>A0A510HGG3_9ACTN</name>
<dbReference type="InterPro" id="IPR002716">
    <property type="entry name" value="PIN_dom"/>
</dbReference>
<feature type="domain" description="PIN" evidence="5">
    <location>
        <begin position="6"/>
        <end position="118"/>
    </location>
</feature>
<evidence type="ECO:0000313" key="7">
    <source>
        <dbReference type="Proteomes" id="UP000318065"/>
    </source>
</evidence>
<dbReference type="RefSeq" id="WP_143527109.1">
    <property type="nucleotide sequence ID" value="NZ_AP019791.1"/>
</dbReference>
<evidence type="ECO:0000256" key="3">
    <source>
        <dbReference type="ARBA" id="ARBA00022801"/>
    </source>
</evidence>
<dbReference type="OrthoDB" id="4427701at2"/>
<keyword evidence="3" id="KW-0378">Hydrolase</keyword>
<dbReference type="GO" id="GO:0046872">
    <property type="term" value="F:metal ion binding"/>
    <property type="evidence" value="ECO:0007669"/>
    <property type="project" value="UniProtKB-KW"/>
</dbReference>
<dbReference type="NCBIfam" id="TIGR00305">
    <property type="entry name" value="putative toxin-antitoxin system toxin component, PIN family"/>
    <property type="match status" value="1"/>
</dbReference>
<organism evidence="6 7">
    <name type="scientific">Rubrobacter xylanophilus</name>
    <dbReference type="NCBI Taxonomy" id="49319"/>
    <lineage>
        <taxon>Bacteria</taxon>
        <taxon>Bacillati</taxon>
        <taxon>Actinomycetota</taxon>
        <taxon>Rubrobacteria</taxon>
        <taxon>Rubrobacterales</taxon>
        <taxon>Rubrobacteraceae</taxon>
        <taxon>Rubrobacter</taxon>
    </lineage>
</organism>
<dbReference type="GO" id="GO:0016787">
    <property type="term" value="F:hydrolase activity"/>
    <property type="evidence" value="ECO:0007669"/>
    <property type="project" value="UniProtKB-KW"/>
</dbReference>
<dbReference type="InterPro" id="IPR002850">
    <property type="entry name" value="PIN_toxin-like"/>
</dbReference>
<accession>A0A510HGG3</accession>
<keyword evidence="4" id="KW-0460">Magnesium</keyword>
<dbReference type="Proteomes" id="UP000318065">
    <property type="component" value="Chromosome"/>
</dbReference>
<dbReference type="AlphaFoldDB" id="A0A510HGG3"/>
<keyword evidence="1" id="KW-0540">Nuclease</keyword>
<evidence type="ECO:0000259" key="5">
    <source>
        <dbReference type="Pfam" id="PF13470"/>
    </source>
</evidence>
<evidence type="ECO:0000256" key="2">
    <source>
        <dbReference type="ARBA" id="ARBA00022723"/>
    </source>
</evidence>
<dbReference type="SUPFAM" id="SSF88723">
    <property type="entry name" value="PIN domain-like"/>
    <property type="match status" value="1"/>
</dbReference>
<dbReference type="EMBL" id="AP019791">
    <property type="protein sequence ID" value="BBL79039.1"/>
    <property type="molecule type" value="Genomic_DNA"/>
</dbReference>
<evidence type="ECO:0000256" key="1">
    <source>
        <dbReference type="ARBA" id="ARBA00022722"/>
    </source>
</evidence>
<dbReference type="InterPro" id="IPR029060">
    <property type="entry name" value="PIN-like_dom_sf"/>
</dbReference>
<gene>
    <name evidence="6" type="ORF">RxyAA322_08930</name>
</gene>
<dbReference type="PANTHER" id="PTHR34610:SF3">
    <property type="entry name" value="SSL7007 PROTEIN"/>
    <property type="match status" value="1"/>
</dbReference>
<sequence>MSGPLVVLDTDAVVTALIGDEGASSYRILRAVGAGDIRVALSDAFLVELVRTVRNRYRQGLILNAARAFEVALDLGLQGELRRPPGWEWPSVPDPEDRWIPDLAYDAGADFIVTWDRHLLDAELPFSAEVVTPAELIQRLSAPAP</sequence>
<dbReference type="PANTHER" id="PTHR34610">
    <property type="entry name" value="SSL7007 PROTEIN"/>
    <property type="match status" value="1"/>
</dbReference>
<evidence type="ECO:0000313" key="6">
    <source>
        <dbReference type="EMBL" id="BBL79039.1"/>
    </source>
</evidence>